<sequence>MTALDSNAAARAWLATLPEGNAVALERLESLVALLREENARQNLVSAASLDAVWLRHVADSAQLLCHVPRETWSPWLDLGSGAGFPGLVVAALRPECEVVLVESRSKRIDWLQRAITALALPCARVAGARLELVESFPARVISARAFAPLDRLVELSARFSTSDTLWLLPKGRSARDEVNQLNGWSHRFHVEHSLTDTEAGVIVGQVLGKLSGKKDRKR</sequence>
<dbReference type="Proteomes" id="UP000551327">
    <property type="component" value="Unassembled WGS sequence"/>
</dbReference>
<dbReference type="InterPro" id="IPR029063">
    <property type="entry name" value="SAM-dependent_MTases_sf"/>
</dbReference>
<comment type="similarity">
    <text evidence="6">Belongs to the methyltransferase superfamily. RNA methyltransferase RsmG family.</text>
</comment>
<dbReference type="SUPFAM" id="SSF53335">
    <property type="entry name" value="S-adenosyl-L-methionine-dependent methyltransferases"/>
    <property type="match status" value="1"/>
</dbReference>
<feature type="binding site" evidence="6">
    <location>
        <position position="85"/>
    </location>
    <ligand>
        <name>S-adenosyl-L-methionine</name>
        <dbReference type="ChEBI" id="CHEBI:59789"/>
    </ligand>
</feature>
<dbReference type="PANTHER" id="PTHR31760:SF0">
    <property type="entry name" value="S-ADENOSYL-L-METHIONINE-DEPENDENT METHYLTRANSFERASES SUPERFAMILY PROTEIN"/>
    <property type="match status" value="1"/>
</dbReference>
<organism evidence="7 8">
    <name type="scientific">Novosphingobium piscinae</name>
    <dbReference type="NCBI Taxonomy" id="1507448"/>
    <lineage>
        <taxon>Bacteria</taxon>
        <taxon>Pseudomonadati</taxon>
        <taxon>Pseudomonadota</taxon>
        <taxon>Alphaproteobacteria</taxon>
        <taxon>Sphingomonadales</taxon>
        <taxon>Sphingomonadaceae</taxon>
        <taxon>Novosphingobium</taxon>
    </lineage>
</organism>
<keyword evidence="3 6" id="KW-0489">Methyltransferase</keyword>
<dbReference type="InterPro" id="IPR003682">
    <property type="entry name" value="rRNA_ssu_MeTfrase_G"/>
</dbReference>
<dbReference type="EC" id="2.1.1.170" evidence="6"/>
<evidence type="ECO:0000256" key="5">
    <source>
        <dbReference type="ARBA" id="ARBA00022691"/>
    </source>
</evidence>
<comment type="function">
    <text evidence="6">Specifically methylates the N7 position of guanine in position 527 of 16S rRNA.</text>
</comment>
<dbReference type="Pfam" id="PF02527">
    <property type="entry name" value="GidB"/>
    <property type="match status" value="1"/>
</dbReference>
<keyword evidence="4 6" id="KW-0808">Transferase</keyword>
<keyword evidence="8" id="KW-1185">Reference proteome</keyword>
<feature type="binding site" evidence="6">
    <location>
        <position position="80"/>
    </location>
    <ligand>
        <name>S-adenosyl-L-methionine</name>
        <dbReference type="ChEBI" id="CHEBI:59789"/>
    </ligand>
</feature>
<evidence type="ECO:0000256" key="1">
    <source>
        <dbReference type="ARBA" id="ARBA00022490"/>
    </source>
</evidence>
<feature type="binding site" evidence="6">
    <location>
        <position position="145"/>
    </location>
    <ligand>
        <name>S-adenosyl-L-methionine</name>
        <dbReference type="ChEBI" id="CHEBI:59789"/>
    </ligand>
</feature>
<proteinExistence type="inferred from homology"/>
<evidence type="ECO:0000256" key="2">
    <source>
        <dbReference type="ARBA" id="ARBA00022552"/>
    </source>
</evidence>
<dbReference type="RefSeq" id="WP_185679923.1">
    <property type="nucleotide sequence ID" value="NZ_JACLAX010000013.1"/>
</dbReference>
<dbReference type="GO" id="GO:0070043">
    <property type="term" value="F:rRNA (guanine-N7-)-methyltransferase activity"/>
    <property type="evidence" value="ECO:0007669"/>
    <property type="project" value="UniProtKB-UniRule"/>
</dbReference>
<evidence type="ECO:0000313" key="8">
    <source>
        <dbReference type="Proteomes" id="UP000551327"/>
    </source>
</evidence>
<dbReference type="AlphaFoldDB" id="A0A7X1KQT8"/>
<comment type="caution">
    <text evidence="6">Lacks conserved residue(s) required for the propagation of feature annotation.</text>
</comment>
<gene>
    <name evidence="6 7" type="primary">rsmG</name>
    <name evidence="7" type="ORF">H7F53_12995</name>
</gene>
<dbReference type="HAMAP" id="MF_00074">
    <property type="entry name" value="16SrRNA_methyltr_G"/>
    <property type="match status" value="1"/>
</dbReference>
<evidence type="ECO:0000256" key="3">
    <source>
        <dbReference type="ARBA" id="ARBA00022603"/>
    </source>
</evidence>
<keyword evidence="5 6" id="KW-0949">S-adenosyl-L-methionine</keyword>
<feature type="binding site" evidence="6">
    <location>
        <begin position="131"/>
        <end position="132"/>
    </location>
    <ligand>
        <name>S-adenosyl-L-methionine</name>
        <dbReference type="ChEBI" id="CHEBI:59789"/>
    </ligand>
</feature>
<accession>A0A7X1KQT8</accession>
<evidence type="ECO:0000313" key="7">
    <source>
        <dbReference type="EMBL" id="MBC2670064.1"/>
    </source>
</evidence>
<comment type="catalytic activity">
    <reaction evidence="6">
        <text>guanosine(527) in 16S rRNA + S-adenosyl-L-methionine = N(7)-methylguanosine(527) in 16S rRNA + S-adenosyl-L-homocysteine</text>
        <dbReference type="Rhea" id="RHEA:42732"/>
        <dbReference type="Rhea" id="RHEA-COMP:10209"/>
        <dbReference type="Rhea" id="RHEA-COMP:10210"/>
        <dbReference type="ChEBI" id="CHEBI:57856"/>
        <dbReference type="ChEBI" id="CHEBI:59789"/>
        <dbReference type="ChEBI" id="CHEBI:74269"/>
        <dbReference type="ChEBI" id="CHEBI:74480"/>
        <dbReference type="EC" id="2.1.1.170"/>
    </reaction>
</comment>
<name>A0A7X1KQT8_9SPHN</name>
<protein>
    <recommendedName>
        <fullName evidence="6">Ribosomal RNA small subunit methyltransferase G</fullName>
        <ecNumber evidence="6">2.1.1.170</ecNumber>
    </recommendedName>
    <alternativeName>
        <fullName evidence="6">16S rRNA 7-methylguanosine methyltransferase</fullName>
        <shortName evidence="6">16S rRNA m7G methyltransferase</shortName>
    </alternativeName>
</protein>
<dbReference type="EMBL" id="JACLAX010000013">
    <property type="protein sequence ID" value="MBC2670064.1"/>
    <property type="molecule type" value="Genomic_DNA"/>
</dbReference>
<dbReference type="GO" id="GO:0005829">
    <property type="term" value="C:cytosol"/>
    <property type="evidence" value="ECO:0007669"/>
    <property type="project" value="TreeGrafter"/>
</dbReference>
<keyword evidence="1 6" id="KW-0963">Cytoplasm</keyword>
<comment type="subcellular location">
    <subcellularLocation>
        <location evidence="6">Cytoplasm</location>
    </subcellularLocation>
</comment>
<evidence type="ECO:0000256" key="4">
    <source>
        <dbReference type="ARBA" id="ARBA00022679"/>
    </source>
</evidence>
<evidence type="ECO:0000256" key="6">
    <source>
        <dbReference type="HAMAP-Rule" id="MF_00074"/>
    </source>
</evidence>
<keyword evidence="2 6" id="KW-0698">rRNA processing</keyword>
<dbReference type="Gene3D" id="3.40.50.150">
    <property type="entry name" value="Vaccinia Virus protein VP39"/>
    <property type="match status" value="1"/>
</dbReference>
<reference evidence="7 8" key="1">
    <citation type="submission" date="2020-08" db="EMBL/GenBank/DDBJ databases">
        <title>The genome sequence of type strain Novosphingobium piscinae KCTC 42194.</title>
        <authorList>
            <person name="Liu Y."/>
        </authorList>
    </citation>
    <scope>NUCLEOTIDE SEQUENCE [LARGE SCALE GENOMIC DNA]</scope>
    <source>
        <strain evidence="7 8">KCTC 42194</strain>
    </source>
</reference>
<comment type="caution">
    <text evidence="7">The sequence shown here is derived from an EMBL/GenBank/DDBJ whole genome shotgun (WGS) entry which is preliminary data.</text>
</comment>
<dbReference type="NCBIfam" id="TIGR00138">
    <property type="entry name" value="rsmG_gidB"/>
    <property type="match status" value="1"/>
</dbReference>
<dbReference type="PANTHER" id="PTHR31760">
    <property type="entry name" value="S-ADENOSYL-L-METHIONINE-DEPENDENT METHYLTRANSFERASES SUPERFAMILY PROTEIN"/>
    <property type="match status" value="1"/>
</dbReference>